<dbReference type="EMBL" id="WKJZ01000004">
    <property type="protein sequence ID" value="MVW77078.1"/>
    <property type="molecule type" value="Genomic_DNA"/>
</dbReference>
<name>A0A6I4KZ54_9PSED</name>
<proteinExistence type="predicted"/>
<comment type="caution">
    <text evidence="1">The sequence shown here is derived from an EMBL/GenBank/DDBJ whole genome shotgun (WGS) entry which is preliminary data.</text>
</comment>
<accession>A0A6I4KZ54</accession>
<dbReference type="AlphaFoldDB" id="A0A6I4KZ54"/>
<evidence type="ECO:0000313" key="1">
    <source>
        <dbReference type="EMBL" id="MVW77078.1"/>
    </source>
</evidence>
<dbReference type="Proteomes" id="UP000429555">
    <property type="component" value="Unassembled WGS sequence"/>
</dbReference>
<evidence type="ECO:0000313" key="2">
    <source>
        <dbReference type="Proteomes" id="UP000429555"/>
    </source>
</evidence>
<gene>
    <name evidence="1" type="ORF">GJV18_17295</name>
</gene>
<organism evidence="1 2">
    <name type="scientific">Pseudomonas xionganensis</name>
    <dbReference type="NCBI Taxonomy" id="2654845"/>
    <lineage>
        <taxon>Bacteria</taxon>
        <taxon>Pseudomonadati</taxon>
        <taxon>Pseudomonadota</taxon>
        <taxon>Gammaproteobacteria</taxon>
        <taxon>Pseudomonadales</taxon>
        <taxon>Pseudomonadaceae</taxon>
        <taxon>Pseudomonas</taxon>
    </lineage>
</organism>
<sequence length="221" mass="24218">MKHDQQRPDVQEQQLLAHFREHAGGEPSAELDALILGAARAELTKASRPGPAQRLHNWLFGAGRQRWSLALAGLACVGIGVSLTWRTLERTPDAFDAVPGEVLMAPAMRSAAPAAPMADAMPAPQARERQALAESTAKQSLKSEVAPTEELAVDAAALTAPSVELSRQAGEAEFARQLRRLEKLRREGWQDEADQLLLQLMRDYPQRNIERELGALEPQPQ</sequence>
<dbReference type="RefSeq" id="WP_160347734.1">
    <property type="nucleotide sequence ID" value="NZ_WKJZ01000004.1"/>
</dbReference>
<keyword evidence="2" id="KW-1185">Reference proteome</keyword>
<reference evidence="1 2" key="1">
    <citation type="submission" date="2019-11" db="EMBL/GenBank/DDBJ databases">
        <title>Pseudomonas flavidum sp. nov., isolated from Baiyang Lake.</title>
        <authorList>
            <person name="Zhao Y."/>
        </authorList>
    </citation>
    <scope>NUCLEOTIDE SEQUENCE [LARGE SCALE GENOMIC DNA]</scope>
    <source>
        <strain evidence="2">R-22-3 w-18</strain>
    </source>
</reference>
<protein>
    <submittedName>
        <fullName evidence="1">Uncharacterized protein</fullName>
    </submittedName>
</protein>